<evidence type="ECO:0000256" key="6">
    <source>
        <dbReference type="RuleBase" id="RU004355"/>
    </source>
</evidence>
<proteinExistence type="inferred from homology"/>
<dbReference type="Pfam" id="PF02601">
    <property type="entry name" value="Exonuc_VII_L"/>
    <property type="match status" value="1"/>
</dbReference>
<dbReference type="EMBL" id="BMMZ01000001">
    <property type="protein sequence ID" value="GGL46944.1"/>
    <property type="molecule type" value="Genomic_DNA"/>
</dbReference>
<comment type="subunit">
    <text evidence="5">Heterooligomer composed of large and small subunits.</text>
</comment>
<organism evidence="10 11">
    <name type="scientific">Microlunatus endophyticus</name>
    <dbReference type="NCBI Taxonomy" id="1716077"/>
    <lineage>
        <taxon>Bacteria</taxon>
        <taxon>Bacillati</taxon>
        <taxon>Actinomycetota</taxon>
        <taxon>Actinomycetes</taxon>
        <taxon>Propionibacteriales</taxon>
        <taxon>Propionibacteriaceae</taxon>
        <taxon>Microlunatus</taxon>
    </lineage>
</organism>
<reference evidence="10" key="2">
    <citation type="submission" date="2020-09" db="EMBL/GenBank/DDBJ databases">
        <authorList>
            <person name="Sun Q."/>
            <person name="Zhou Y."/>
        </authorList>
    </citation>
    <scope>NUCLEOTIDE SEQUENCE</scope>
    <source>
        <strain evidence="10">CGMCC 4.7306</strain>
    </source>
</reference>
<evidence type="ECO:0000256" key="4">
    <source>
        <dbReference type="ARBA" id="ARBA00022839"/>
    </source>
</evidence>
<keyword evidence="4 5" id="KW-0269">Exonuclease</keyword>
<comment type="subcellular location">
    <subcellularLocation>
        <location evidence="5 6">Cytoplasm</location>
    </subcellularLocation>
</comment>
<sequence>MFVTNKYVTTMFDRLFRSLSAGRTIVSAMPMDSSPDNPQPLRVVAHAVKGWVERLGWVWVEGQLIEINRRSGSRTVFLTLRDKLADVSASITISPANLDLAGPLSEGATVAAKVRPTYYSPTGRFSFYCEEVRPVGEGRLLARLEQTKRLLQAEGLFDRVRKKPLPFLPRTVGLITGAQSAAERDVVENARRRWPAVRIDIRNTLVQGPQAAAEIIGALQQLDRDSGVDVIVIARGGGSLEDLLAFSDEGLVRAVAACRTPVVSAIGHESDQPILDLVADVRASTPTDAARRIVPDVTEESQRVRQARDRGLAAITKIIERQQEFLTATRSRPVLTDPTASFDLRYEQLTTLRHRGYRAISHLLSAESSTIDHTLARVRAMSPKATLERGYAILVDQDAVTVTAAGQVREADALTAHLASGRLSLTVAERHLTDQEQPDADQPDPDRQELDQ</sequence>
<feature type="domain" description="OB-fold nucleic acid binding" evidence="9">
    <location>
        <begin position="44"/>
        <end position="133"/>
    </location>
</feature>
<keyword evidence="11" id="KW-1185">Reference proteome</keyword>
<evidence type="ECO:0000256" key="3">
    <source>
        <dbReference type="ARBA" id="ARBA00022801"/>
    </source>
</evidence>
<comment type="catalytic activity">
    <reaction evidence="5 6">
        <text>Exonucleolytic cleavage in either 5'- to 3'- or 3'- to 5'-direction to yield nucleoside 5'-phosphates.</text>
        <dbReference type="EC" id="3.1.11.6"/>
    </reaction>
</comment>
<evidence type="ECO:0000256" key="5">
    <source>
        <dbReference type="HAMAP-Rule" id="MF_00378"/>
    </source>
</evidence>
<protein>
    <recommendedName>
        <fullName evidence="5">Exodeoxyribonuclease 7 large subunit</fullName>
        <ecNumber evidence="5">3.1.11.6</ecNumber>
    </recommendedName>
    <alternativeName>
        <fullName evidence="5">Exodeoxyribonuclease VII large subunit</fullName>
        <shortName evidence="5">Exonuclease VII large subunit</shortName>
    </alternativeName>
</protein>
<dbReference type="InterPro" id="IPR020579">
    <property type="entry name" value="Exonuc_VII_lsu_C"/>
</dbReference>
<dbReference type="InterPro" id="IPR025824">
    <property type="entry name" value="OB-fold_nuc-bd_dom"/>
</dbReference>
<dbReference type="GO" id="GO:0008855">
    <property type="term" value="F:exodeoxyribonuclease VII activity"/>
    <property type="evidence" value="ECO:0007669"/>
    <property type="project" value="UniProtKB-UniRule"/>
</dbReference>
<comment type="function">
    <text evidence="5">Bidirectionally degrades single-stranded DNA into large acid-insoluble oligonucleotides, which are then degraded further into small acid-soluble oligonucleotides.</text>
</comment>
<keyword evidence="1 5" id="KW-0963">Cytoplasm</keyword>
<dbReference type="Pfam" id="PF13742">
    <property type="entry name" value="tRNA_anti_2"/>
    <property type="match status" value="1"/>
</dbReference>
<dbReference type="GO" id="GO:0005737">
    <property type="term" value="C:cytoplasm"/>
    <property type="evidence" value="ECO:0007669"/>
    <property type="project" value="UniProtKB-SubCell"/>
</dbReference>
<feature type="region of interest" description="Disordered" evidence="7">
    <location>
        <begin position="429"/>
        <end position="452"/>
    </location>
</feature>
<accession>A0A917RZR8</accession>
<dbReference type="PANTHER" id="PTHR30008">
    <property type="entry name" value="EXODEOXYRIBONUCLEASE 7 LARGE SUBUNIT"/>
    <property type="match status" value="1"/>
</dbReference>
<keyword evidence="2 5" id="KW-0540">Nuclease</keyword>
<comment type="similarity">
    <text evidence="5 6">Belongs to the XseA family.</text>
</comment>
<name>A0A917RZR8_9ACTN</name>
<dbReference type="HAMAP" id="MF_00378">
    <property type="entry name" value="Exonuc_7_L"/>
    <property type="match status" value="1"/>
</dbReference>
<evidence type="ECO:0000259" key="9">
    <source>
        <dbReference type="Pfam" id="PF13742"/>
    </source>
</evidence>
<evidence type="ECO:0000256" key="1">
    <source>
        <dbReference type="ARBA" id="ARBA00022490"/>
    </source>
</evidence>
<dbReference type="InterPro" id="IPR003753">
    <property type="entry name" value="Exonuc_VII_L"/>
</dbReference>
<gene>
    <name evidence="5 10" type="primary">xseA</name>
    <name evidence="10" type="ORF">GCM10011575_01010</name>
</gene>
<feature type="domain" description="Exonuclease VII large subunit C-terminal" evidence="8">
    <location>
        <begin position="156"/>
        <end position="370"/>
    </location>
</feature>
<evidence type="ECO:0000313" key="11">
    <source>
        <dbReference type="Proteomes" id="UP000613840"/>
    </source>
</evidence>
<comment type="caution">
    <text evidence="10">The sequence shown here is derived from an EMBL/GenBank/DDBJ whole genome shotgun (WGS) entry which is preliminary data.</text>
</comment>
<reference evidence="10" key="1">
    <citation type="journal article" date="2014" name="Int. J. Syst. Evol. Microbiol.">
        <title>Complete genome sequence of Corynebacterium casei LMG S-19264T (=DSM 44701T), isolated from a smear-ripened cheese.</title>
        <authorList>
            <consortium name="US DOE Joint Genome Institute (JGI-PGF)"/>
            <person name="Walter F."/>
            <person name="Albersmeier A."/>
            <person name="Kalinowski J."/>
            <person name="Ruckert C."/>
        </authorList>
    </citation>
    <scope>NUCLEOTIDE SEQUENCE</scope>
    <source>
        <strain evidence="10">CGMCC 4.7306</strain>
    </source>
</reference>
<dbReference type="GO" id="GO:0009318">
    <property type="term" value="C:exodeoxyribonuclease VII complex"/>
    <property type="evidence" value="ECO:0007669"/>
    <property type="project" value="UniProtKB-UniRule"/>
</dbReference>
<dbReference type="EC" id="3.1.11.6" evidence="5"/>
<keyword evidence="3 5" id="KW-0378">Hydrolase</keyword>
<evidence type="ECO:0000313" key="10">
    <source>
        <dbReference type="EMBL" id="GGL46944.1"/>
    </source>
</evidence>
<evidence type="ECO:0000256" key="2">
    <source>
        <dbReference type="ARBA" id="ARBA00022722"/>
    </source>
</evidence>
<dbReference type="GO" id="GO:0006308">
    <property type="term" value="P:DNA catabolic process"/>
    <property type="evidence" value="ECO:0007669"/>
    <property type="project" value="UniProtKB-UniRule"/>
</dbReference>
<dbReference type="Proteomes" id="UP000613840">
    <property type="component" value="Unassembled WGS sequence"/>
</dbReference>
<dbReference type="PANTHER" id="PTHR30008:SF0">
    <property type="entry name" value="EXODEOXYRIBONUCLEASE 7 LARGE SUBUNIT"/>
    <property type="match status" value="1"/>
</dbReference>
<dbReference type="CDD" id="cd04489">
    <property type="entry name" value="ExoVII_LU_OBF"/>
    <property type="match status" value="1"/>
</dbReference>
<dbReference type="GO" id="GO:0003676">
    <property type="term" value="F:nucleic acid binding"/>
    <property type="evidence" value="ECO:0007669"/>
    <property type="project" value="InterPro"/>
</dbReference>
<evidence type="ECO:0000256" key="7">
    <source>
        <dbReference type="SAM" id="MobiDB-lite"/>
    </source>
</evidence>
<dbReference type="AlphaFoldDB" id="A0A917RZR8"/>
<dbReference type="NCBIfam" id="TIGR00237">
    <property type="entry name" value="xseA"/>
    <property type="match status" value="1"/>
</dbReference>
<evidence type="ECO:0000259" key="8">
    <source>
        <dbReference type="Pfam" id="PF02601"/>
    </source>
</evidence>